<organism evidence="7 8">
    <name type="scientific">Tenuifilum thalassicum</name>
    <dbReference type="NCBI Taxonomy" id="2590900"/>
    <lineage>
        <taxon>Bacteria</taxon>
        <taxon>Pseudomonadati</taxon>
        <taxon>Bacteroidota</taxon>
        <taxon>Bacteroidia</taxon>
        <taxon>Bacteroidales</taxon>
        <taxon>Tenuifilaceae</taxon>
        <taxon>Tenuifilum</taxon>
    </lineage>
</organism>
<dbReference type="InterPro" id="IPR000668">
    <property type="entry name" value="Peptidase_C1A_C"/>
</dbReference>
<feature type="active site" evidence="5">
    <location>
        <position position="329"/>
    </location>
</feature>
<dbReference type="GO" id="GO:0006508">
    <property type="term" value="P:proteolysis"/>
    <property type="evidence" value="ECO:0007669"/>
    <property type="project" value="UniProtKB-KW"/>
</dbReference>
<feature type="active site" evidence="5">
    <location>
        <position position="308"/>
    </location>
</feature>
<dbReference type="EMBL" id="CP041345">
    <property type="protein sequence ID" value="QKG81186.1"/>
    <property type="molecule type" value="Genomic_DNA"/>
</dbReference>
<keyword evidence="3 4" id="KW-0788">Thiol protease</keyword>
<keyword evidence="1 4" id="KW-0645">Protease</keyword>
<dbReference type="Gene3D" id="3.90.70.10">
    <property type="entry name" value="Cysteine proteinases"/>
    <property type="match status" value="1"/>
</dbReference>
<dbReference type="Proteomes" id="UP000500961">
    <property type="component" value="Chromosome"/>
</dbReference>
<proteinExistence type="inferred from homology"/>
<evidence type="ECO:0000256" key="5">
    <source>
        <dbReference type="PIRSR" id="PIRSR005700-1"/>
    </source>
</evidence>
<dbReference type="KEGG" id="ttz:FHG85_00810"/>
<dbReference type="InterPro" id="IPR038765">
    <property type="entry name" value="Papain-like_cys_pep_sf"/>
</dbReference>
<dbReference type="GO" id="GO:0043418">
    <property type="term" value="P:homocysteine catabolic process"/>
    <property type="evidence" value="ECO:0007669"/>
    <property type="project" value="TreeGrafter"/>
</dbReference>
<dbReference type="GO" id="GO:0005737">
    <property type="term" value="C:cytoplasm"/>
    <property type="evidence" value="ECO:0007669"/>
    <property type="project" value="TreeGrafter"/>
</dbReference>
<dbReference type="InterPro" id="IPR004134">
    <property type="entry name" value="Peptidase_C1B"/>
</dbReference>
<accession>A0A7D4CIG8</accession>
<evidence type="ECO:0000259" key="6">
    <source>
        <dbReference type="Pfam" id="PF00112"/>
    </source>
</evidence>
<comment type="similarity">
    <text evidence="4">Belongs to the peptidase C1 family.</text>
</comment>
<dbReference type="InterPro" id="IPR000169">
    <property type="entry name" value="Pept_cys_AS"/>
</dbReference>
<evidence type="ECO:0000313" key="8">
    <source>
        <dbReference type="Proteomes" id="UP000500961"/>
    </source>
</evidence>
<dbReference type="Pfam" id="PF03051">
    <property type="entry name" value="Peptidase_C1_2"/>
    <property type="match status" value="1"/>
</dbReference>
<dbReference type="GO" id="GO:0009636">
    <property type="term" value="P:response to toxic substance"/>
    <property type="evidence" value="ECO:0007669"/>
    <property type="project" value="TreeGrafter"/>
</dbReference>
<feature type="active site" evidence="5">
    <location>
        <position position="36"/>
    </location>
</feature>
<feature type="domain" description="Peptidase C1A papain C-terminal" evidence="6">
    <location>
        <begin position="24"/>
        <end position="110"/>
    </location>
</feature>
<keyword evidence="8" id="KW-1185">Reference proteome</keyword>
<dbReference type="AlphaFoldDB" id="A0A7D4CIG8"/>
<dbReference type="PANTHER" id="PTHR10363">
    <property type="entry name" value="BLEOMYCIN HYDROLASE"/>
    <property type="match status" value="1"/>
</dbReference>
<protein>
    <recommendedName>
        <fullName evidence="4">Aminopeptidase</fullName>
    </recommendedName>
</protein>
<keyword evidence="4 7" id="KW-0031">Aminopeptidase</keyword>
<dbReference type="GO" id="GO:0070005">
    <property type="term" value="F:cysteine-type aminopeptidase activity"/>
    <property type="evidence" value="ECO:0007669"/>
    <property type="project" value="InterPro"/>
</dbReference>
<dbReference type="PIRSF" id="PIRSF005700">
    <property type="entry name" value="PepC"/>
    <property type="match status" value="1"/>
</dbReference>
<evidence type="ECO:0000256" key="4">
    <source>
        <dbReference type="PIRNR" id="PIRNR005700"/>
    </source>
</evidence>
<dbReference type="PANTHER" id="PTHR10363:SF2">
    <property type="entry name" value="BLEOMYCIN HYDROLASE"/>
    <property type="match status" value="1"/>
</dbReference>
<evidence type="ECO:0000256" key="3">
    <source>
        <dbReference type="ARBA" id="ARBA00022807"/>
    </source>
</evidence>
<keyword evidence="2 4" id="KW-0378">Hydrolase</keyword>
<dbReference type="PROSITE" id="PS00139">
    <property type="entry name" value="THIOL_PROTEASE_CYS"/>
    <property type="match status" value="1"/>
</dbReference>
<name>A0A7D4CIG8_9BACT</name>
<dbReference type="SUPFAM" id="SSF54001">
    <property type="entry name" value="Cysteine proteinases"/>
    <property type="match status" value="1"/>
</dbReference>
<gene>
    <name evidence="7" type="ORF">FHG85_00810</name>
</gene>
<evidence type="ECO:0000313" key="7">
    <source>
        <dbReference type="EMBL" id="QKG81186.1"/>
    </source>
</evidence>
<reference evidence="7 8" key="1">
    <citation type="submission" date="2019-07" db="EMBL/GenBank/DDBJ databases">
        <title>Thalassofilum flectens gen. nov., sp. nov., a novel moderate thermophilic anaerobe from a shallow sea hot spring in Kunashir Island (Russia), representing a new family in the order Bacteroidales, and proposal of Thalassofilacea fam. nov.</title>
        <authorList>
            <person name="Kochetkova T.V."/>
            <person name="Podosokorskaya O.A."/>
            <person name="Novikov A."/>
            <person name="Elcheninov A.G."/>
            <person name="Toshchakov S.V."/>
            <person name="Kublanov I.V."/>
        </authorList>
    </citation>
    <scope>NUCLEOTIDE SEQUENCE [LARGE SCALE GENOMIC DNA]</scope>
    <source>
        <strain evidence="7 8">38-H</strain>
    </source>
</reference>
<dbReference type="Pfam" id="PF00112">
    <property type="entry name" value="Peptidase_C1"/>
    <property type="match status" value="1"/>
</dbReference>
<evidence type="ECO:0000256" key="2">
    <source>
        <dbReference type="ARBA" id="ARBA00022801"/>
    </source>
</evidence>
<sequence>MLIAAMAFAQVEGFKFNSKVDITTSPVKDQNRTGTCWSFATTSFIETELIRMGNPVYDISEMYFVRYAYEQKAKDYVRFHGTNNFGQGGQAHDVMNVIREHGMVTEAEYPGLNYGEESHVHGEMVEALKGFLDAVVKNPNRKLTTAWFNAFKGILDAYLGVAPDPSKSELASVKFNPDDYVELTSFSHLPFYQNVMLEIPDNWSHDFYYNLPLDELMEVISYALNNGYSVCWDGDVSEKSFSYKNGVALLPVTKTNEIAGSDKAQWVGLTDKDLKDMLKSFNSPVPEVSVNQENRQQNFDNLTTTDDHLMHLTGIATDQNGTTYFKTKNSWGADGVYNGYLYMSESYVRMKTIAIMVHRDAIPKNIAKKLGI</sequence>
<evidence type="ECO:0000256" key="1">
    <source>
        <dbReference type="ARBA" id="ARBA00022670"/>
    </source>
</evidence>